<feature type="compositionally biased region" description="Basic and acidic residues" evidence="1">
    <location>
        <begin position="31"/>
        <end position="41"/>
    </location>
</feature>
<evidence type="ECO:0000313" key="2">
    <source>
        <dbReference type="EMBL" id="MDG3016539.1"/>
    </source>
</evidence>
<dbReference type="AlphaFoldDB" id="A0A9X4M2B2"/>
<accession>A0A9X4M2B2</accession>
<gene>
    <name evidence="2" type="ORF">NVS88_18445</name>
</gene>
<evidence type="ECO:0000256" key="1">
    <source>
        <dbReference type="SAM" id="MobiDB-lite"/>
    </source>
</evidence>
<feature type="region of interest" description="Disordered" evidence="1">
    <location>
        <begin position="1"/>
        <end position="41"/>
    </location>
</feature>
<keyword evidence="3" id="KW-1185">Reference proteome</keyword>
<dbReference type="Proteomes" id="UP001152755">
    <property type="component" value="Unassembled WGS sequence"/>
</dbReference>
<evidence type="ECO:0000313" key="3">
    <source>
        <dbReference type="Proteomes" id="UP001152755"/>
    </source>
</evidence>
<sequence length="262" mass="27181">MAVSAVGEATPDEELSETSERWGVSAQSRTESSRTESSRTERLAALRRQIAAPATDPRQVLPAPPALAQVLPYGGLKRGSVTSLSGAGSLLLGLLASVTADGGHAAVIGHPGIGLLAAVEMGVELRRLALIPDPGQDPVEIAAVLLDGMDLVVLGLGGTVVPPSRGRAVVARARSKGAALVVTGGRWDGVDVRVDSEICGYSGLGAGHGRLRALSLSVRAHGRSFQPRSARMDLRHDRGRLCWIPCPDRADPGAPLRAVEAR</sequence>
<dbReference type="EMBL" id="JANRHA010000014">
    <property type="protein sequence ID" value="MDG3016539.1"/>
    <property type="molecule type" value="Genomic_DNA"/>
</dbReference>
<comment type="caution">
    <text evidence="2">The sequence shown here is derived from an EMBL/GenBank/DDBJ whole genome shotgun (WGS) entry which is preliminary data.</text>
</comment>
<proteinExistence type="predicted"/>
<reference evidence="2" key="1">
    <citation type="submission" date="2022-08" db="EMBL/GenBank/DDBJ databases">
        <title>Genome analysis of Corynebacteriales strain.</title>
        <authorList>
            <person name="Lee S.D."/>
        </authorList>
    </citation>
    <scope>NUCLEOTIDE SEQUENCE</scope>
    <source>
        <strain evidence="2">D3-21</strain>
    </source>
</reference>
<name>A0A9X4M2B2_9ACTN</name>
<protein>
    <submittedName>
        <fullName evidence="2">Uncharacterized protein</fullName>
    </submittedName>
</protein>
<dbReference type="RefSeq" id="WP_277829813.1">
    <property type="nucleotide sequence ID" value="NZ_JAAIVF010000001.1"/>
</dbReference>
<organism evidence="2 3">
    <name type="scientific">Speluncibacter jeojiensis</name>
    <dbReference type="NCBI Taxonomy" id="2710754"/>
    <lineage>
        <taxon>Bacteria</taxon>
        <taxon>Bacillati</taxon>
        <taxon>Actinomycetota</taxon>
        <taxon>Actinomycetes</taxon>
        <taxon>Mycobacteriales</taxon>
        <taxon>Speluncibacteraceae</taxon>
        <taxon>Speluncibacter</taxon>
    </lineage>
</organism>